<proteinExistence type="predicted"/>
<reference evidence="1 2" key="1">
    <citation type="submission" date="2020-08" db="EMBL/GenBank/DDBJ databases">
        <title>Genome public.</title>
        <authorList>
            <person name="Liu C."/>
            <person name="Sun Q."/>
        </authorList>
    </citation>
    <scope>NUCLEOTIDE SEQUENCE [LARGE SCALE GENOMIC DNA]</scope>
    <source>
        <strain evidence="1 2">New-38</strain>
    </source>
</reference>
<keyword evidence="2" id="KW-1185">Reference proteome</keyword>
<evidence type="ECO:0008006" key="3">
    <source>
        <dbReference type="Google" id="ProtNLM"/>
    </source>
</evidence>
<evidence type="ECO:0000313" key="1">
    <source>
        <dbReference type="EMBL" id="MBC5731155.1"/>
    </source>
</evidence>
<dbReference type="RefSeq" id="WP_186963895.1">
    <property type="nucleotide sequence ID" value="NZ_JACOPR010000005.1"/>
</dbReference>
<dbReference type="Proteomes" id="UP000660021">
    <property type="component" value="Unassembled WGS sequence"/>
</dbReference>
<organism evidence="1 2">
    <name type="scientific">Pseudoflavonifractor hominis</name>
    <dbReference type="NCBI Taxonomy" id="2763059"/>
    <lineage>
        <taxon>Bacteria</taxon>
        <taxon>Bacillati</taxon>
        <taxon>Bacillota</taxon>
        <taxon>Clostridia</taxon>
        <taxon>Eubacteriales</taxon>
        <taxon>Oscillospiraceae</taxon>
        <taxon>Pseudoflavonifractor</taxon>
    </lineage>
</organism>
<dbReference type="EMBL" id="JACOPR010000005">
    <property type="protein sequence ID" value="MBC5731155.1"/>
    <property type="molecule type" value="Genomic_DNA"/>
</dbReference>
<comment type="caution">
    <text evidence="1">The sequence shown here is derived from an EMBL/GenBank/DDBJ whole genome shotgun (WGS) entry which is preliminary data.</text>
</comment>
<gene>
    <name evidence="1" type="ORF">H8S34_09975</name>
</gene>
<sequence>MDFSKNMFFPRKKMLTIALKSYILQQGNSHLQKYYRSAEEIAGFICDLQPAEQDDYHDLAHYIKQWEENRGVLFV</sequence>
<name>A0ABR7HUG8_9FIRM</name>
<accession>A0ABR7HUG8</accession>
<protein>
    <recommendedName>
        <fullName evidence="3">DUF3791 domain-containing protein</fullName>
    </recommendedName>
</protein>
<evidence type="ECO:0000313" key="2">
    <source>
        <dbReference type="Proteomes" id="UP000660021"/>
    </source>
</evidence>